<evidence type="ECO:0000313" key="2">
    <source>
        <dbReference type="EMBL" id="NEC60997.1"/>
    </source>
</evidence>
<protein>
    <recommendedName>
        <fullName evidence="4">Phage protein Gp19/Gp15/Gp42</fullName>
    </recommendedName>
</protein>
<dbReference type="Proteomes" id="UP000470404">
    <property type="component" value="Unassembled WGS sequence"/>
</dbReference>
<name>A0ABX0BZI0_9PSEU</name>
<feature type="region of interest" description="Disordered" evidence="1">
    <location>
        <begin position="119"/>
        <end position="157"/>
    </location>
</feature>
<sequence>MTEPAEPEPLATLAQLKARPGVNLTTPDAEARALTALVDASNLVRAELPPALLTPTVPPAVVTIVCQAAGRAVRNPEGYSSETAGQYTYRYGDDATSGVYLTDHDHKVLRRLARRSGLRSVRTPYAAEPDDGGPYTLPVPGPDGQLAEPFPWEEPPP</sequence>
<comment type="caution">
    <text evidence="2">The sequence shown here is derived from an EMBL/GenBank/DDBJ whole genome shotgun (WGS) entry which is preliminary data.</text>
</comment>
<dbReference type="EMBL" id="JAAGNC010000188">
    <property type="protein sequence ID" value="NEC60997.1"/>
    <property type="molecule type" value="Genomic_DNA"/>
</dbReference>
<dbReference type="RefSeq" id="WP_067594297.1">
    <property type="nucleotide sequence ID" value="NZ_JAAGNC010000188.1"/>
</dbReference>
<reference evidence="2 3" key="1">
    <citation type="submission" date="2020-01" db="EMBL/GenBank/DDBJ databases">
        <title>Insect and environment-associated Actinomycetes.</title>
        <authorList>
            <person name="Currrie C."/>
            <person name="Chevrette M."/>
            <person name="Carlson C."/>
            <person name="Stubbendieck R."/>
            <person name="Wendt-Pienkowski E."/>
        </authorList>
    </citation>
    <scope>NUCLEOTIDE SEQUENCE [LARGE SCALE GENOMIC DNA]</scope>
    <source>
        <strain evidence="2 3">SID8386</strain>
    </source>
</reference>
<evidence type="ECO:0008006" key="4">
    <source>
        <dbReference type="Google" id="ProtNLM"/>
    </source>
</evidence>
<proteinExistence type="predicted"/>
<keyword evidence="3" id="KW-1185">Reference proteome</keyword>
<gene>
    <name evidence="2" type="ORF">G3I59_36735</name>
</gene>
<accession>A0ABX0BZI0</accession>
<evidence type="ECO:0000256" key="1">
    <source>
        <dbReference type="SAM" id="MobiDB-lite"/>
    </source>
</evidence>
<evidence type="ECO:0000313" key="3">
    <source>
        <dbReference type="Proteomes" id="UP000470404"/>
    </source>
</evidence>
<organism evidence="2 3">
    <name type="scientific">Amycolatopsis rubida</name>
    <dbReference type="NCBI Taxonomy" id="112413"/>
    <lineage>
        <taxon>Bacteria</taxon>
        <taxon>Bacillati</taxon>
        <taxon>Actinomycetota</taxon>
        <taxon>Actinomycetes</taxon>
        <taxon>Pseudonocardiales</taxon>
        <taxon>Pseudonocardiaceae</taxon>
        <taxon>Amycolatopsis</taxon>
    </lineage>
</organism>